<dbReference type="EMBL" id="CP054475">
    <property type="protein sequence ID" value="UXD87250.1"/>
    <property type="molecule type" value="Genomic_DNA"/>
</dbReference>
<comment type="catalytic activity">
    <reaction evidence="2">
        <text>2 GTP = 3',3'-c-di-GMP + 2 diphosphate</text>
        <dbReference type="Rhea" id="RHEA:24898"/>
        <dbReference type="ChEBI" id="CHEBI:33019"/>
        <dbReference type="ChEBI" id="CHEBI:37565"/>
        <dbReference type="ChEBI" id="CHEBI:58805"/>
        <dbReference type="EC" id="2.7.7.65"/>
    </reaction>
</comment>
<evidence type="ECO:0000256" key="3">
    <source>
        <dbReference type="SAM" id="Phobius"/>
    </source>
</evidence>
<dbReference type="Pfam" id="PF00990">
    <property type="entry name" value="GGDEF"/>
    <property type="match status" value="1"/>
</dbReference>
<accession>A0ABY6ABE6</accession>
<proteinExistence type="predicted"/>
<evidence type="ECO:0000313" key="5">
    <source>
        <dbReference type="EMBL" id="UXD87250.1"/>
    </source>
</evidence>
<evidence type="ECO:0000259" key="4">
    <source>
        <dbReference type="PROSITE" id="PS50887"/>
    </source>
</evidence>
<keyword evidence="6" id="KW-1185">Reference proteome</keyword>
<dbReference type="PANTHER" id="PTHR45138">
    <property type="entry name" value="REGULATORY COMPONENTS OF SENSORY TRANSDUCTION SYSTEM"/>
    <property type="match status" value="1"/>
</dbReference>
<dbReference type="InterPro" id="IPR043128">
    <property type="entry name" value="Rev_trsase/Diguanyl_cyclase"/>
</dbReference>
<dbReference type="SMART" id="SM00267">
    <property type="entry name" value="GGDEF"/>
    <property type="match status" value="1"/>
</dbReference>
<dbReference type="InterPro" id="IPR000160">
    <property type="entry name" value="GGDEF_dom"/>
</dbReference>
<dbReference type="InterPro" id="IPR050469">
    <property type="entry name" value="Diguanylate_Cyclase"/>
</dbReference>
<dbReference type="InterPro" id="IPR007892">
    <property type="entry name" value="CHASE4"/>
</dbReference>
<protein>
    <recommendedName>
        <fullName evidence="1">diguanylate cyclase</fullName>
        <ecNumber evidence="1">2.7.7.65</ecNumber>
    </recommendedName>
</protein>
<gene>
    <name evidence="5" type="ORF">HUF19_07315</name>
</gene>
<dbReference type="Proteomes" id="UP001065322">
    <property type="component" value="Chromosome"/>
</dbReference>
<evidence type="ECO:0000256" key="1">
    <source>
        <dbReference type="ARBA" id="ARBA00012528"/>
    </source>
</evidence>
<dbReference type="Pfam" id="PF05228">
    <property type="entry name" value="CHASE4"/>
    <property type="match status" value="1"/>
</dbReference>
<dbReference type="Gene3D" id="3.30.70.270">
    <property type="match status" value="1"/>
</dbReference>
<reference evidence="6" key="1">
    <citation type="submission" date="2020-06" db="EMBL/GenBank/DDBJ databases">
        <title>Thalassolituus marinus alknpb1M-1, a hydrocarbon-degrading bacterium isolated from the deep-sea overlying water using an in-situ strategy from the South China Sea basin.</title>
        <authorList>
            <person name="Dong C."/>
            <person name="Chen Y."/>
            <person name="Shao Z."/>
        </authorList>
    </citation>
    <scope>NUCLEOTIDE SEQUENCE [LARGE SCALE GENOMIC DNA]</scope>
    <source>
        <strain evidence="6">alknpb1M-1</strain>
    </source>
</reference>
<dbReference type="PANTHER" id="PTHR45138:SF9">
    <property type="entry name" value="DIGUANYLATE CYCLASE DGCM-RELATED"/>
    <property type="match status" value="1"/>
</dbReference>
<dbReference type="PROSITE" id="PS50887">
    <property type="entry name" value="GGDEF"/>
    <property type="match status" value="1"/>
</dbReference>
<dbReference type="EC" id="2.7.7.65" evidence="1"/>
<keyword evidence="3" id="KW-0812">Transmembrane</keyword>
<keyword evidence="3" id="KW-0472">Membrane</keyword>
<evidence type="ECO:0000256" key="2">
    <source>
        <dbReference type="ARBA" id="ARBA00034247"/>
    </source>
</evidence>
<dbReference type="NCBIfam" id="TIGR00254">
    <property type="entry name" value="GGDEF"/>
    <property type="match status" value="1"/>
</dbReference>
<dbReference type="RefSeq" id="WP_260999173.1">
    <property type="nucleotide sequence ID" value="NZ_CP054475.1"/>
</dbReference>
<dbReference type="SUPFAM" id="SSF55073">
    <property type="entry name" value="Nucleotide cyclase"/>
    <property type="match status" value="1"/>
</dbReference>
<feature type="transmembrane region" description="Helical" evidence="3">
    <location>
        <begin position="251"/>
        <end position="279"/>
    </location>
</feature>
<feature type="transmembrane region" description="Helical" evidence="3">
    <location>
        <begin position="7"/>
        <end position="30"/>
    </location>
</feature>
<dbReference type="InterPro" id="IPR029787">
    <property type="entry name" value="Nucleotide_cyclase"/>
</dbReference>
<name>A0ABY6ABE6_9GAMM</name>
<feature type="domain" description="GGDEF" evidence="4">
    <location>
        <begin position="367"/>
        <end position="508"/>
    </location>
</feature>
<sequence>MLSIRQLFLYLSAAFIFLLFAGLILVRWLWFYPEEMSTALSAQQNEVFSLNGVLELKKENLETFVTDYSNWDDTWNYVQQPYDEYVTTNFTTTTFESLKLSGALLLNNQRQPVFNLEYNDQAAIITSNSNRLLHWLQQGGINHLHNQPETLFQRIEGQPYVLAISPVVRSDNSGPQQGWLIFFQLLDNSVLSVWEQITRIPLTRTDIPQNPVDLLSNLNTARPYRDRCLMSPEQQPVYCFRIHHLQAMPQFLNLSIITTFLLIALIPGSIFILMLYLLITPIRKATELLQLNSQDGILRPVLFTTPIRIRELRQLRDTYNQLVYTARQQQARLEQLSNTDRLTNIPNRRAFDEALETTWRRLKRHQQSVALILVDIDYFKRFNDHYGHQAGDDALHRVAQALQSCAKRTDEMAARFGGEEFALILYIEDANSLDATRHRIRECIRELNILHGYSSVSHLLTISFGIAWIRESGQWLDRMSKEEWLRAADAALYEAKASGRNCNMLQMITPDVPFTESPVWQQSPD</sequence>
<organism evidence="5 6">
    <name type="scientific">Thalassolituus hydrocarboniclasticus</name>
    <dbReference type="NCBI Taxonomy" id="2742796"/>
    <lineage>
        <taxon>Bacteria</taxon>
        <taxon>Pseudomonadati</taxon>
        <taxon>Pseudomonadota</taxon>
        <taxon>Gammaproteobacteria</taxon>
        <taxon>Oceanospirillales</taxon>
        <taxon>Oceanospirillaceae</taxon>
        <taxon>Thalassolituus</taxon>
    </lineage>
</organism>
<dbReference type="CDD" id="cd01949">
    <property type="entry name" value="GGDEF"/>
    <property type="match status" value="1"/>
</dbReference>
<evidence type="ECO:0000313" key="6">
    <source>
        <dbReference type="Proteomes" id="UP001065322"/>
    </source>
</evidence>
<feature type="transmembrane region" description="Helical" evidence="3">
    <location>
        <begin position="447"/>
        <end position="469"/>
    </location>
</feature>
<keyword evidence="3" id="KW-1133">Transmembrane helix</keyword>